<dbReference type="PROSITE" id="PS00028">
    <property type="entry name" value="ZINC_FINGER_C2H2_1"/>
    <property type="match status" value="1"/>
</dbReference>
<evidence type="ECO:0000313" key="3">
    <source>
        <dbReference type="EMBL" id="KPJ16272.1"/>
    </source>
</evidence>
<feature type="region of interest" description="Disordered" evidence="1">
    <location>
        <begin position="165"/>
        <end position="193"/>
    </location>
</feature>
<dbReference type="InParanoid" id="A0A0N1IFH1"/>
<organism evidence="3 4">
    <name type="scientific">Papilio machaon</name>
    <name type="common">Old World swallowtail butterfly</name>
    <dbReference type="NCBI Taxonomy" id="76193"/>
    <lineage>
        <taxon>Eukaryota</taxon>
        <taxon>Metazoa</taxon>
        <taxon>Ecdysozoa</taxon>
        <taxon>Arthropoda</taxon>
        <taxon>Hexapoda</taxon>
        <taxon>Insecta</taxon>
        <taxon>Pterygota</taxon>
        <taxon>Neoptera</taxon>
        <taxon>Endopterygota</taxon>
        <taxon>Lepidoptera</taxon>
        <taxon>Glossata</taxon>
        <taxon>Ditrysia</taxon>
        <taxon>Papilionoidea</taxon>
        <taxon>Papilionidae</taxon>
        <taxon>Papilioninae</taxon>
        <taxon>Papilio</taxon>
    </lineage>
</organism>
<sequence>MSDEENGGSSSARLLSSQFKDDQLEIVEVTSFDKAQLERLDGNVLEVGESSSDGMKYMQVLDSSKNMMVDLLNLTLVRSEDGQESYQLVTNADSSESNEGETVTCVLQTTEDGEETENQETYVMVDGADGPLMFLQQSPIKKPSPLKPAPSPAEILERAKALQKAKKLSATGGVGASRSRGRGRRRGELPPPHELLASPSFKLFLYSCKLCSFQCNAIKELTAHKAAEHAGGGGSGAGRRRGGWLTSPITLQCARCPYRGSTHWQLMKHVKEKHVEADDDATSNKVYLDSAEVAAADVLVCGACGFESASRQAFKLHIEQDHGANTC</sequence>
<dbReference type="Gene3D" id="3.30.160.60">
    <property type="entry name" value="Classic Zinc Finger"/>
    <property type="match status" value="1"/>
</dbReference>
<dbReference type="KEGG" id="pmac:106709518"/>
<name>A0A0N1IFH1_PAPMA</name>
<dbReference type="Proteomes" id="UP000053240">
    <property type="component" value="Unassembled WGS sequence"/>
</dbReference>
<protein>
    <recommendedName>
        <fullName evidence="2">C2H2-type domain-containing protein</fullName>
    </recommendedName>
</protein>
<reference evidence="3 4" key="1">
    <citation type="journal article" date="2015" name="Nat. Commun.">
        <title>Outbred genome sequencing and CRISPR/Cas9 gene editing in butterflies.</title>
        <authorList>
            <person name="Li X."/>
            <person name="Fan D."/>
            <person name="Zhang W."/>
            <person name="Liu G."/>
            <person name="Zhang L."/>
            <person name="Zhao L."/>
            <person name="Fang X."/>
            <person name="Chen L."/>
            <person name="Dong Y."/>
            <person name="Chen Y."/>
            <person name="Ding Y."/>
            <person name="Zhao R."/>
            <person name="Feng M."/>
            <person name="Zhu Y."/>
            <person name="Feng Y."/>
            <person name="Jiang X."/>
            <person name="Zhu D."/>
            <person name="Xiang H."/>
            <person name="Feng X."/>
            <person name="Li S."/>
            <person name="Wang J."/>
            <person name="Zhang G."/>
            <person name="Kronforst M.R."/>
            <person name="Wang W."/>
        </authorList>
    </citation>
    <scope>NUCLEOTIDE SEQUENCE [LARGE SCALE GENOMIC DNA]</scope>
    <source>
        <strain evidence="3">Ya'a_city_454_Pm</strain>
        <tissue evidence="3">Whole body</tissue>
    </source>
</reference>
<accession>A0A0N1IFH1</accession>
<evidence type="ECO:0000256" key="1">
    <source>
        <dbReference type="SAM" id="MobiDB-lite"/>
    </source>
</evidence>
<feature type="domain" description="C2H2-type" evidence="2">
    <location>
        <begin position="208"/>
        <end position="229"/>
    </location>
</feature>
<evidence type="ECO:0000313" key="4">
    <source>
        <dbReference type="Proteomes" id="UP000053240"/>
    </source>
</evidence>
<dbReference type="InterPro" id="IPR013087">
    <property type="entry name" value="Znf_C2H2_type"/>
</dbReference>
<dbReference type="AlphaFoldDB" id="A0A0N1IFH1"/>
<proteinExistence type="predicted"/>
<dbReference type="EMBL" id="KQ460296">
    <property type="protein sequence ID" value="KPJ16272.1"/>
    <property type="molecule type" value="Genomic_DNA"/>
</dbReference>
<gene>
    <name evidence="3" type="ORF">RR48_03189</name>
</gene>
<evidence type="ECO:0000259" key="2">
    <source>
        <dbReference type="PROSITE" id="PS00028"/>
    </source>
</evidence>
<dbReference type="STRING" id="76193.A0A0N1IFH1"/>
<dbReference type="SMART" id="SM00355">
    <property type="entry name" value="ZnF_C2H2"/>
    <property type="match status" value="3"/>
</dbReference>
<keyword evidence="4" id="KW-1185">Reference proteome</keyword>